<reference evidence="7" key="2">
    <citation type="submission" date="2025-08" db="UniProtKB">
        <authorList>
            <consortium name="Ensembl"/>
        </authorList>
    </citation>
    <scope>IDENTIFICATION</scope>
</reference>
<dbReference type="PRINTS" id="PR00722">
    <property type="entry name" value="CHYMOTRYPSIN"/>
</dbReference>
<dbReference type="PANTHER" id="PTHR24252">
    <property type="entry name" value="ACROSIN-RELATED"/>
    <property type="match status" value="1"/>
</dbReference>
<dbReference type="AlphaFoldDB" id="A0A803YPA2"/>
<evidence type="ECO:0000256" key="3">
    <source>
        <dbReference type="ARBA" id="ARBA00022825"/>
    </source>
</evidence>
<dbReference type="FunFam" id="2.40.10.10:FF:000068">
    <property type="entry name" value="transmembrane protease serine 2"/>
    <property type="match status" value="1"/>
</dbReference>
<keyword evidence="2" id="KW-0378">Hydrolase</keyword>
<sequence length="166" mass="19115">PVTLFKIIIFISLAWLKIRLNRSKLISGDKSLYRKREIKMAQCPSGHICGCVLIAKRWVLTVAHCFEGKKPIVFGISNLDHPSSFMQTRLVKSIILHPRYNRAVVDYDISIVQLNEDINETSYVRPVCLPSKEQLVQPDTYCYITGWGHMGNKSKMDTFRNIRKTC</sequence>
<evidence type="ECO:0000313" key="8">
    <source>
        <dbReference type="Proteomes" id="UP000001645"/>
    </source>
</evidence>
<organism evidence="7 8">
    <name type="scientific">Meleagris gallopavo</name>
    <name type="common">Wild turkey</name>
    <dbReference type="NCBI Taxonomy" id="9103"/>
    <lineage>
        <taxon>Eukaryota</taxon>
        <taxon>Metazoa</taxon>
        <taxon>Chordata</taxon>
        <taxon>Craniata</taxon>
        <taxon>Vertebrata</taxon>
        <taxon>Euteleostomi</taxon>
        <taxon>Archelosauria</taxon>
        <taxon>Archosauria</taxon>
        <taxon>Dinosauria</taxon>
        <taxon>Saurischia</taxon>
        <taxon>Theropoda</taxon>
        <taxon>Coelurosauria</taxon>
        <taxon>Aves</taxon>
        <taxon>Neognathae</taxon>
        <taxon>Galloanserae</taxon>
        <taxon>Galliformes</taxon>
        <taxon>Phasianidae</taxon>
        <taxon>Meleagridinae</taxon>
        <taxon>Meleagris</taxon>
    </lineage>
</organism>
<evidence type="ECO:0000313" key="7">
    <source>
        <dbReference type="Ensembl" id="ENSMGAP00000033600.1"/>
    </source>
</evidence>
<dbReference type="Ensembl" id="ENSMGAT00000036970.1">
    <property type="protein sequence ID" value="ENSMGAP00000033600.1"/>
    <property type="gene ID" value="ENSMGAG00000019483.1"/>
</dbReference>
<dbReference type="CDD" id="cd00190">
    <property type="entry name" value="Tryp_SPc"/>
    <property type="match status" value="1"/>
</dbReference>
<dbReference type="Pfam" id="PF00089">
    <property type="entry name" value="Trypsin"/>
    <property type="match status" value="1"/>
</dbReference>
<feature type="chain" id="PRO_5032317745" description="Peptidase S1 domain-containing protein" evidence="5">
    <location>
        <begin position="24"/>
        <end position="166"/>
    </location>
</feature>
<dbReference type="GO" id="GO:0006508">
    <property type="term" value="P:proteolysis"/>
    <property type="evidence" value="ECO:0007669"/>
    <property type="project" value="UniProtKB-KW"/>
</dbReference>
<feature type="signal peptide" evidence="5">
    <location>
        <begin position="1"/>
        <end position="23"/>
    </location>
</feature>
<dbReference type="InterPro" id="IPR009003">
    <property type="entry name" value="Peptidase_S1_PA"/>
</dbReference>
<keyword evidence="8" id="KW-1185">Reference proteome</keyword>
<dbReference type="Gene3D" id="2.40.10.10">
    <property type="entry name" value="Trypsin-like serine proteases"/>
    <property type="match status" value="2"/>
</dbReference>
<dbReference type="SUPFAM" id="SSF50494">
    <property type="entry name" value="Trypsin-like serine proteases"/>
    <property type="match status" value="1"/>
</dbReference>
<feature type="domain" description="Peptidase S1" evidence="6">
    <location>
        <begin position="25"/>
        <end position="166"/>
    </location>
</feature>
<dbReference type="GeneTree" id="ENSGT00940000157103"/>
<dbReference type="PANTHER" id="PTHR24252:SF11">
    <property type="entry name" value="ATRIAL NATRIURETIC PEPTIDE-CONVERTING ENZYME ISOFORM X1"/>
    <property type="match status" value="1"/>
</dbReference>
<accession>A0A803YPA2</accession>
<dbReference type="Proteomes" id="UP000001645">
    <property type="component" value="Chromosome 4"/>
</dbReference>
<name>A0A803YPA2_MELGA</name>
<dbReference type="InterPro" id="IPR001314">
    <property type="entry name" value="Peptidase_S1A"/>
</dbReference>
<keyword evidence="3" id="KW-0720">Serine protease</keyword>
<dbReference type="InParanoid" id="A0A803YPA2"/>
<keyword evidence="1" id="KW-0645">Protease</keyword>
<protein>
    <recommendedName>
        <fullName evidence="6">Peptidase S1 domain-containing protein</fullName>
    </recommendedName>
</protein>
<keyword evidence="5" id="KW-0732">Signal</keyword>
<dbReference type="PROSITE" id="PS50240">
    <property type="entry name" value="TRYPSIN_DOM"/>
    <property type="match status" value="1"/>
</dbReference>
<evidence type="ECO:0000256" key="1">
    <source>
        <dbReference type="ARBA" id="ARBA00022670"/>
    </source>
</evidence>
<reference evidence="7 8" key="1">
    <citation type="journal article" date="2010" name="PLoS Biol.">
        <title>Multi-platform next-generation sequencing of the domestic turkey (Meleagris gallopavo): genome assembly and analysis.</title>
        <authorList>
            <person name="Dalloul R.A."/>
            <person name="Long J.A."/>
            <person name="Zimin A.V."/>
            <person name="Aslam L."/>
            <person name="Beal K."/>
            <person name="Blomberg L.A."/>
            <person name="Bouffard P."/>
            <person name="Burt D.W."/>
            <person name="Crasta O."/>
            <person name="Crooijmans R.P."/>
            <person name="Cooper K."/>
            <person name="Coulombe R.A."/>
            <person name="De S."/>
            <person name="Delany M.E."/>
            <person name="Dodgson J.B."/>
            <person name="Dong J.J."/>
            <person name="Evans C."/>
            <person name="Frederickson K.M."/>
            <person name="Flicek P."/>
            <person name="Florea L."/>
            <person name="Folkerts O."/>
            <person name="Groenen M.A."/>
            <person name="Harkins T.T."/>
            <person name="Herrero J."/>
            <person name="Hoffmann S."/>
            <person name="Megens H.J."/>
            <person name="Jiang A."/>
            <person name="de Jong P."/>
            <person name="Kaiser P."/>
            <person name="Kim H."/>
            <person name="Kim K.W."/>
            <person name="Kim S."/>
            <person name="Langenberger D."/>
            <person name="Lee M.K."/>
            <person name="Lee T."/>
            <person name="Mane S."/>
            <person name="Marcais G."/>
            <person name="Marz M."/>
            <person name="McElroy A.P."/>
            <person name="Modise T."/>
            <person name="Nefedov M."/>
            <person name="Notredame C."/>
            <person name="Paton I.R."/>
            <person name="Payne W.S."/>
            <person name="Pertea G."/>
            <person name="Prickett D."/>
            <person name="Puiu D."/>
            <person name="Qioa D."/>
            <person name="Raineri E."/>
            <person name="Ruffier M."/>
            <person name="Salzberg S.L."/>
            <person name="Schatz M.C."/>
            <person name="Scheuring C."/>
            <person name="Schmidt C.J."/>
            <person name="Schroeder S."/>
            <person name="Searle S.M."/>
            <person name="Smith E.J."/>
            <person name="Smith J."/>
            <person name="Sonstegard T.S."/>
            <person name="Stadler P.F."/>
            <person name="Tafer H."/>
            <person name="Tu Z.J."/>
            <person name="Van Tassell C.P."/>
            <person name="Vilella A.J."/>
            <person name="Williams K.P."/>
            <person name="Yorke J.A."/>
            <person name="Zhang L."/>
            <person name="Zhang H.B."/>
            <person name="Zhang X."/>
            <person name="Zhang Y."/>
            <person name="Reed K.M."/>
        </authorList>
    </citation>
    <scope>NUCLEOTIDE SEQUENCE [LARGE SCALE GENOMIC DNA]</scope>
</reference>
<dbReference type="InterPro" id="IPR001254">
    <property type="entry name" value="Trypsin_dom"/>
</dbReference>
<dbReference type="SMART" id="SM00020">
    <property type="entry name" value="Tryp_SPc"/>
    <property type="match status" value="1"/>
</dbReference>
<evidence type="ECO:0000256" key="2">
    <source>
        <dbReference type="ARBA" id="ARBA00022801"/>
    </source>
</evidence>
<evidence type="ECO:0000256" key="5">
    <source>
        <dbReference type="SAM" id="SignalP"/>
    </source>
</evidence>
<reference evidence="7" key="3">
    <citation type="submission" date="2025-09" db="UniProtKB">
        <authorList>
            <consortium name="Ensembl"/>
        </authorList>
    </citation>
    <scope>IDENTIFICATION</scope>
</reference>
<evidence type="ECO:0000256" key="4">
    <source>
        <dbReference type="ARBA" id="ARBA00023157"/>
    </source>
</evidence>
<keyword evidence="4" id="KW-1015">Disulfide bond</keyword>
<evidence type="ECO:0000259" key="6">
    <source>
        <dbReference type="PROSITE" id="PS50240"/>
    </source>
</evidence>
<proteinExistence type="predicted"/>
<dbReference type="GO" id="GO:0004252">
    <property type="term" value="F:serine-type endopeptidase activity"/>
    <property type="evidence" value="ECO:0007669"/>
    <property type="project" value="InterPro"/>
</dbReference>
<dbReference type="InterPro" id="IPR043504">
    <property type="entry name" value="Peptidase_S1_PA_chymotrypsin"/>
</dbReference>